<gene>
    <name evidence="2" type="ORF">TRFO_16570</name>
</gene>
<feature type="domain" description="Myb-like" evidence="1">
    <location>
        <begin position="64"/>
        <end position="117"/>
    </location>
</feature>
<sequence length="290" mass="33788">MISSEGCPTMFEPTDGLDQYSQLVMLTNHRKESTSNFTEDTKLFQNNWNELDDDAFLYRNVPHGTKKKNGFWTENEISHFIYQLKVQPPFQNRWGEFSKSIPGRTGYQCQKMYDALIESKKIQPITEKLDIYDISGQLSPVSSPREVTPPLEEESSGMIIKDEKYENLTQPISKWSRRMKEPWKLLKENRKGEILIFPDDSNENEPDFESSKLLKENASNPINFLLLTCPMKHEKSDRYTKAMREILSRKIDGFDNILIEKYFAVLENGGKCMNDFIDYVIDLGEALFAY</sequence>
<dbReference type="AlphaFoldDB" id="A0A1J4KU21"/>
<evidence type="ECO:0000313" key="2">
    <source>
        <dbReference type="EMBL" id="OHT13260.1"/>
    </source>
</evidence>
<dbReference type="VEuPathDB" id="TrichDB:TRFO_16570"/>
<proteinExistence type="predicted"/>
<dbReference type="InterPro" id="IPR009057">
    <property type="entry name" value="Homeodomain-like_sf"/>
</dbReference>
<evidence type="ECO:0000259" key="1">
    <source>
        <dbReference type="PROSITE" id="PS50090"/>
    </source>
</evidence>
<dbReference type="RefSeq" id="XP_068366396.1">
    <property type="nucleotide sequence ID" value="XM_068499060.1"/>
</dbReference>
<organism evidence="2 3">
    <name type="scientific">Tritrichomonas foetus</name>
    <dbReference type="NCBI Taxonomy" id="1144522"/>
    <lineage>
        <taxon>Eukaryota</taxon>
        <taxon>Metamonada</taxon>
        <taxon>Parabasalia</taxon>
        <taxon>Tritrichomonadida</taxon>
        <taxon>Tritrichomonadidae</taxon>
        <taxon>Tritrichomonas</taxon>
    </lineage>
</organism>
<dbReference type="Proteomes" id="UP000179807">
    <property type="component" value="Unassembled WGS sequence"/>
</dbReference>
<dbReference type="InterPro" id="IPR001005">
    <property type="entry name" value="SANT/Myb"/>
</dbReference>
<dbReference type="PROSITE" id="PS50090">
    <property type="entry name" value="MYB_LIKE"/>
    <property type="match status" value="1"/>
</dbReference>
<dbReference type="GeneID" id="94833764"/>
<keyword evidence="3" id="KW-1185">Reference proteome</keyword>
<dbReference type="Gene3D" id="1.10.10.60">
    <property type="entry name" value="Homeodomain-like"/>
    <property type="match status" value="1"/>
</dbReference>
<evidence type="ECO:0000313" key="3">
    <source>
        <dbReference type="Proteomes" id="UP000179807"/>
    </source>
</evidence>
<dbReference type="EMBL" id="MLAK01000544">
    <property type="protein sequence ID" value="OHT13260.1"/>
    <property type="molecule type" value="Genomic_DNA"/>
</dbReference>
<dbReference type="SUPFAM" id="SSF46689">
    <property type="entry name" value="Homeodomain-like"/>
    <property type="match status" value="1"/>
</dbReference>
<accession>A0A1J4KU21</accession>
<comment type="caution">
    <text evidence="2">The sequence shown here is derived from an EMBL/GenBank/DDBJ whole genome shotgun (WGS) entry which is preliminary data.</text>
</comment>
<protein>
    <recommendedName>
        <fullName evidence="1">Myb-like domain-containing protein</fullName>
    </recommendedName>
</protein>
<reference evidence="2" key="1">
    <citation type="submission" date="2016-10" db="EMBL/GenBank/DDBJ databases">
        <authorList>
            <person name="Benchimol M."/>
            <person name="Almeida L.G."/>
            <person name="Vasconcelos A.T."/>
            <person name="Perreira-Neves A."/>
            <person name="Rosa I.A."/>
            <person name="Tasca T."/>
            <person name="Bogo M.R."/>
            <person name="de Souza W."/>
        </authorList>
    </citation>
    <scope>NUCLEOTIDE SEQUENCE [LARGE SCALE GENOMIC DNA]</scope>
    <source>
        <strain evidence="2">K</strain>
    </source>
</reference>
<name>A0A1J4KU21_9EUKA</name>